<proteinExistence type="predicted"/>
<dbReference type="Proteomes" id="UP000505210">
    <property type="component" value="Chromosome"/>
</dbReference>
<dbReference type="PIRSF" id="PIRSF037221">
    <property type="entry name" value="DUF1517"/>
    <property type="match status" value="1"/>
</dbReference>
<sequence length="333" mass="35079">MGKFFSQVWRPLLRPLVVFSLIATLVFGNAGSALALSRGGGRIGGGGFSVPSRTYTSRPAPSYGGGGYYPGGYPGGGIGFPLVWGPIFFGGGAGSLFTILIFLSLASFIVRSVRAAQSDANGYDDLGYGAASPTVSVAKVQVGLLSGARGLQADLDRLAKTADTGSKEGLTEALQETTLALLRHPEYWVYGGTQSAQYRLEAAEAQFNRLALAERSKFSEETLSNVNRQLRQAGTTSAALATTGTGELVAAEQPTEIQSQGEYIVVTLLAATLGKLDLPVVNSTEDLRRALSQMGSVSSDRLLALEILWTPQVEGQTLSSDELVAEYADLRLV</sequence>
<keyword evidence="1" id="KW-0472">Membrane</keyword>
<keyword evidence="1" id="KW-0812">Transmembrane</keyword>
<organism evidence="2 3">
    <name type="scientific">Thermoleptolyngbya sichuanensis A183</name>
    <dbReference type="NCBI Taxonomy" id="2737172"/>
    <lineage>
        <taxon>Bacteria</taxon>
        <taxon>Bacillati</taxon>
        <taxon>Cyanobacteriota</taxon>
        <taxon>Cyanophyceae</taxon>
        <taxon>Oculatellales</taxon>
        <taxon>Oculatellaceae</taxon>
        <taxon>Thermoleptolyngbya</taxon>
        <taxon>Thermoleptolyngbya sichuanensis</taxon>
    </lineage>
</organism>
<evidence type="ECO:0000313" key="2">
    <source>
        <dbReference type="EMBL" id="QKD82211.1"/>
    </source>
</evidence>
<gene>
    <name evidence="2" type="ORF">HPC62_08425</name>
</gene>
<dbReference type="Pfam" id="PF07466">
    <property type="entry name" value="DUF1517"/>
    <property type="match status" value="1"/>
</dbReference>
<keyword evidence="3" id="KW-1185">Reference proteome</keyword>
<dbReference type="KEGG" id="theu:HPC62_08425"/>
<keyword evidence="1" id="KW-1133">Transmembrane helix</keyword>
<dbReference type="InterPro" id="IPR053023">
    <property type="entry name" value="FLAP_modulator"/>
</dbReference>
<dbReference type="InterPro" id="IPR010903">
    <property type="entry name" value="DUF1517"/>
</dbReference>
<name>A0A6M8BF05_9CYAN</name>
<dbReference type="EMBL" id="CP053661">
    <property type="protein sequence ID" value="QKD82211.1"/>
    <property type="molecule type" value="Genomic_DNA"/>
</dbReference>
<dbReference type="AlphaFoldDB" id="A0A6M8BF05"/>
<dbReference type="PANTHER" id="PTHR33975:SF2">
    <property type="entry name" value="MYELIN-ASSOCIATED OLIGODENDROCYTE BASIC PROTEIN"/>
    <property type="match status" value="1"/>
</dbReference>
<dbReference type="RefSeq" id="WP_172354793.1">
    <property type="nucleotide sequence ID" value="NZ_CP053661.1"/>
</dbReference>
<accession>A0A6M8BF05</accession>
<protein>
    <submittedName>
        <fullName evidence="2">DUF1517 domain-containing protein</fullName>
    </submittedName>
</protein>
<reference evidence="2 3" key="1">
    <citation type="submission" date="2020-05" db="EMBL/GenBank/DDBJ databases">
        <title>Complete genome sequence of of a novel Thermoleptolyngbya strain isolated from hot springs of Ganzi, Sichuan China.</title>
        <authorList>
            <person name="Tang J."/>
            <person name="Daroch M."/>
            <person name="Li L."/>
            <person name="Waleron K."/>
            <person name="Waleron M."/>
            <person name="Waleron M."/>
        </authorList>
    </citation>
    <scope>NUCLEOTIDE SEQUENCE [LARGE SCALE GENOMIC DNA]</scope>
    <source>
        <strain evidence="2 3">PKUAC-SCTA183</strain>
    </source>
</reference>
<dbReference type="PANTHER" id="PTHR33975">
    <property type="entry name" value="MYELIN-ASSOCIATED OLIGODENDROCYTE BASIC PROTEIN"/>
    <property type="match status" value="1"/>
</dbReference>
<evidence type="ECO:0000256" key="1">
    <source>
        <dbReference type="SAM" id="Phobius"/>
    </source>
</evidence>
<evidence type="ECO:0000313" key="3">
    <source>
        <dbReference type="Proteomes" id="UP000505210"/>
    </source>
</evidence>
<feature type="transmembrane region" description="Helical" evidence="1">
    <location>
        <begin position="87"/>
        <end position="110"/>
    </location>
</feature>